<dbReference type="PROSITE" id="PS51292">
    <property type="entry name" value="ZF_RING_CH"/>
    <property type="match status" value="1"/>
</dbReference>
<dbReference type="GO" id="GO:0071004">
    <property type="term" value="C:U2-type prespliceosome"/>
    <property type="evidence" value="ECO:0007669"/>
    <property type="project" value="TreeGrafter"/>
</dbReference>
<feature type="compositionally biased region" description="Basic and acidic residues" evidence="8">
    <location>
        <begin position="824"/>
        <end position="834"/>
    </location>
</feature>
<comment type="similarity">
    <text evidence="1 7">Belongs to the universal ribosomal protein uS9 family.</text>
</comment>
<dbReference type="Pfam" id="PF12906">
    <property type="entry name" value="RINGv"/>
    <property type="match status" value="1"/>
</dbReference>
<gene>
    <name evidence="12" type="ORF">C1SCF055_LOCUS35512</name>
</gene>
<evidence type="ECO:0000313" key="14">
    <source>
        <dbReference type="Proteomes" id="UP001152797"/>
    </source>
</evidence>
<feature type="compositionally biased region" description="Low complexity" evidence="8">
    <location>
        <begin position="1065"/>
        <end position="1086"/>
    </location>
</feature>
<organism evidence="12">
    <name type="scientific">Cladocopium goreaui</name>
    <dbReference type="NCBI Taxonomy" id="2562237"/>
    <lineage>
        <taxon>Eukaryota</taxon>
        <taxon>Sar</taxon>
        <taxon>Alveolata</taxon>
        <taxon>Dinophyceae</taxon>
        <taxon>Suessiales</taxon>
        <taxon>Symbiodiniaceae</taxon>
        <taxon>Cladocopium</taxon>
    </lineage>
</organism>
<feature type="compositionally biased region" description="Pro residues" evidence="8">
    <location>
        <begin position="949"/>
        <end position="958"/>
    </location>
</feature>
<dbReference type="Gene3D" id="2.20.70.10">
    <property type="match status" value="8"/>
</dbReference>
<keyword evidence="6 7" id="KW-0687">Ribonucleoprotein</keyword>
<evidence type="ECO:0000256" key="4">
    <source>
        <dbReference type="ARBA" id="ARBA00022833"/>
    </source>
</evidence>
<accession>A0A9P1GH15</accession>
<dbReference type="GO" id="GO:0005840">
    <property type="term" value="C:ribosome"/>
    <property type="evidence" value="ECO:0007669"/>
    <property type="project" value="UniProtKB-KW"/>
</dbReference>
<evidence type="ECO:0000259" key="10">
    <source>
        <dbReference type="PROSITE" id="PS50020"/>
    </source>
</evidence>
<dbReference type="Proteomes" id="UP001152797">
    <property type="component" value="Unassembled WGS sequence"/>
</dbReference>
<evidence type="ECO:0000256" key="3">
    <source>
        <dbReference type="ARBA" id="ARBA00022771"/>
    </source>
</evidence>
<feature type="region of interest" description="Disordered" evidence="8">
    <location>
        <begin position="940"/>
        <end position="982"/>
    </location>
</feature>
<feature type="domain" description="WW" evidence="10">
    <location>
        <begin position="801"/>
        <end position="835"/>
    </location>
</feature>
<feature type="compositionally biased region" description="Low complexity" evidence="8">
    <location>
        <begin position="1007"/>
        <end position="1035"/>
    </location>
</feature>
<evidence type="ECO:0000256" key="5">
    <source>
        <dbReference type="ARBA" id="ARBA00022980"/>
    </source>
</evidence>
<feature type="transmembrane region" description="Helical" evidence="9">
    <location>
        <begin position="112"/>
        <end position="131"/>
    </location>
</feature>
<keyword evidence="3" id="KW-0863">Zinc-finger</keyword>
<dbReference type="InterPro" id="IPR013083">
    <property type="entry name" value="Znf_RING/FYVE/PHD"/>
</dbReference>
<dbReference type="AlphaFoldDB" id="A0A9P1GH15"/>
<dbReference type="InterPro" id="IPR039726">
    <property type="entry name" value="Prp40-like"/>
</dbReference>
<keyword evidence="9" id="KW-0472">Membrane</keyword>
<dbReference type="EMBL" id="CAMXCT010004746">
    <property type="protein sequence ID" value="CAI4010227.1"/>
    <property type="molecule type" value="Genomic_DNA"/>
</dbReference>
<evidence type="ECO:0000256" key="7">
    <source>
        <dbReference type="RuleBase" id="RU003815"/>
    </source>
</evidence>
<evidence type="ECO:0000256" key="9">
    <source>
        <dbReference type="SAM" id="Phobius"/>
    </source>
</evidence>
<dbReference type="GO" id="GO:0006412">
    <property type="term" value="P:translation"/>
    <property type="evidence" value="ECO:0007669"/>
    <property type="project" value="InterPro"/>
</dbReference>
<dbReference type="SUPFAM" id="SSF54211">
    <property type="entry name" value="Ribosomal protein S5 domain 2-like"/>
    <property type="match status" value="1"/>
</dbReference>
<feature type="domain" description="WW" evidence="10">
    <location>
        <begin position="747"/>
        <end position="775"/>
    </location>
</feature>
<dbReference type="GO" id="GO:0005685">
    <property type="term" value="C:U1 snRNP"/>
    <property type="evidence" value="ECO:0007669"/>
    <property type="project" value="TreeGrafter"/>
</dbReference>
<keyword evidence="2" id="KW-0479">Metal-binding</keyword>
<reference evidence="12" key="1">
    <citation type="submission" date="2022-10" db="EMBL/GenBank/DDBJ databases">
        <authorList>
            <person name="Chen Y."/>
            <person name="Dougan E. K."/>
            <person name="Chan C."/>
            <person name="Rhodes N."/>
            <person name="Thang M."/>
        </authorList>
    </citation>
    <scope>NUCLEOTIDE SEQUENCE</scope>
</reference>
<dbReference type="PANTHER" id="PTHR11864">
    <property type="entry name" value="PRE-MRNA-PROCESSING PROTEIN PRP40"/>
    <property type="match status" value="1"/>
</dbReference>
<protein>
    <submittedName>
        <fullName evidence="13">NEDD4-like E3 ubiquitin-protein ligase WWP2</fullName>
    </submittedName>
</protein>
<keyword evidence="4" id="KW-0862">Zinc</keyword>
<dbReference type="InterPro" id="IPR014721">
    <property type="entry name" value="Ribsml_uS5_D2-typ_fold_subgr"/>
</dbReference>
<dbReference type="PROSITE" id="PS50020">
    <property type="entry name" value="WW_DOMAIN_2"/>
    <property type="match status" value="8"/>
</dbReference>
<feature type="domain" description="WW" evidence="10">
    <location>
        <begin position="861"/>
        <end position="895"/>
    </location>
</feature>
<name>A0A9P1GH15_9DINO</name>
<feature type="domain" description="WW" evidence="10">
    <location>
        <begin position="911"/>
        <end position="945"/>
    </location>
</feature>
<dbReference type="CDD" id="cd16495">
    <property type="entry name" value="RING_CH-C4HC3_MARCH"/>
    <property type="match status" value="1"/>
</dbReference>
<dbReference type="SUPFAM" id="SSF57850">
    <property type="entry name" value="RING/U-box"/>
    <property type="match status" value="1"/>
</dbReference>
<evidence type="ECO:0000256" key="1">
    <source>
        <dbReference type="ARBA" id="ARBA00005251"/>
    </source>
</evidence>
<feature type="domain" description="WW" evidence="10">
    <location>
        <begin position="707"/>
        <end position="728"/>
    </location>
</feature>
<dbReference type="PROSITE" id="PS01159">
    <property type="entry name" value="WW_DOMAIN_1"/>
    <property type="match status" value="7"/>
</dbReference>
<feature type="compositionally biased region" description="Low complexity" evidence="8">
    <location>
        <begin position="893"/>
        <end position="910"/>
    </location>
</feature>
<dbReference type="EMBL" id="CAMXCT030004746">
    <property type="protein sequence ID" value="CAL4797539.1"/>
    <property type="molecule type" value="Genomic_DNA"/>
</dbReference>
<dbReference type="InterPro" id="IPR011016">
    <property type="entry name" value="Znf_RING-CH"/>
</dbReference>
<dbReference type="Pfam" id="PF00397">
    <property type="entry name" value="WW"/>
    <property type="match status" value="8"/>
</dbReference>
<evidence type="ECO:0000259" key="11">
    <source>
        <dbReference type="PROSITE" id="PS51292"/>
    </source>
</evidence>
<dbReference type="Pfam" id="PF00380">
    <property type="entry name" value="Ribosomal_S9"/>
    <property type="match status" value="1"/>
</dbReference>
<feature type="compositionally biased region" description="Low complexity" evidence="8">
    <location>
        <begin position="789"/>
        <end position="805"/>
    </location>
</feature>
<dbReference type="GO" id="GO:0003735">
    <property type="term" value="F:structural constituent of ribosome"/>
    <property type="evidence" value="ECO:0007669"/>
    <property type="project" value="InterPro"/>
</dbReference>
<dbReference type="InterPro" id="IPR036020">
    <property type="entry name" value="WW_dom_sf"/>
</dbReference>
<dbReference type="InterPro" id="IPR020574">
    <property type="entry name" value="Ribosomal_uS9_CS"/>
</dbReference>
<dbReference type="SMART" id="SM00744">
    <property type="entry name" value="RINGv"/>
    <property type="match status" value="1"/>
</dbReference>
<feature type="transmembrane region" description="Helical" evidence="9">
    <location>
        <begin position="271"/>
        <end position="294"/>
    </location>
</feature>
<dbReference type="InterPro" id="IPR001202">
    <property type="entry name" value="WW_dom"/>
</dbReference>
<feature type="compositionally biased region" description="Low complexity" evidence="8">
    <location>
        <begin position="837"/>
        <end position="856"/>
    </location>
</feature>
<dbReference type="PROSITE" id="PS00360">
    <property type="entry name" value="RIBOSOMAL_S9"/>
    <property type="match status" value="1"/>
</dbReference>
<evidence type="ECO:0000313" key="13">
    <source>
        <dbReference type="EMBL" id="CAL4797539.1"/>
    </source>
</evidence>
<dbReference type="Gene3D" id="3.30.40.10">
    <property type="entry name" value="Zinc/RING finger domain, C3HC4 (zinc finger)"/>
    <property type="match status" value="1"/>
</dbReference>
<dbReference type="Gene3D" id="3.30.230.10">
    <property type="match status" value="1"/>
</dbReference>
<dbReference type="EMBL" id="CAMXCT020004746">
    <property type="protein sequence ID" value="CAL1163602.1"/>
    <property type="molecule type" value="Genomic_DNA"/>
</dbReference>
<dbReference type="CDD" id="cd00201">
    <property type="entry name" value="WW"/>
    <property type="match status" value="8"/>
</dbReference>
<feature type="region of interest" description="Disordered" evidence="8">
    <location>
        <begin position="770"/>
        <end position="870"/>
    </location>
</feature>
<dbReference type="GO" id="GO:0003723">
    <property type="term" value="F:RNA binding"/>
    <property type="evidence" value="ECO:0007669"/>
    <property type="project" value="TreeGrafter"/>
</dbReference>
<keyword evidence="14" id="KW-1185">Reference proteome</keyword>
<feature type="region of interest" description="Disordered" evidence="8">
    <location>
        <begin position="1060"/>
        <end position="1100"/>
    </location>
</feature>
<feature type="compositionally biased region" description="Low complexity" evidence="8">
    <location>
        <begin position="724"/>
        <end position="745"/>
    </location>
</feature>
<evidence type="ECO:0000256" key="8">
    <source>
        <dbReference type="SAM" id="MobiDB-lite"/>
    </source>
</evidence>
<keyword evidence="5 7" id="KW-0689">Ribosomal protein</keyword>
<dbReference type="SUPFAM" id="SSF51045">
    <property type="entry name" value="WW domain"/>
    <property type="match status" value="8"/>
</dbReference>
<sequence>MAPVCRICLDAEGALIQPCGCQGSMKWVHAECLAQWWHHRSTGGVDLPEVDSLTRCDVCGEALALVRTCHAGHRLFRFFKHRLQGCREALRQLPEQLREEGRLIRQSLRERIGGSKIHGSSLLLCLLMFWWTLGAMRVPGPSTSSTLSPRAVHFMELGCWTFPVFLWWSVLRLAINSSVTGENWLAHLLRLDQEEWRHLFVTICICLLMVCAMSTFASGLGPGLQSDPVLAHLNFAAVLSPLVPLVAMIADPQWLWHWWPPIEDMLEAEVHLPWVAGIFAIMMSNLLMAGFMSFSNHMALLIVDLLPETRAHREKLQENMRHMDPIYGLLVATHVLSSIFASLHLPTMLRSLMFLPSEWAPEPLLSELHTNQWSKLGAIVIFIASGDLLWLAIYGSPWCIYIVELWSLTFLELCRRLGAAPFTVAAAIICFLDEEVNRYSSHSRFGQSPLLQQSIFAGMDRCGEVNFTNREPRVLGDEEVIMALGEAVCQEIPKFISANPENFKGWPGTMKDWHKLMMTFQVDNKEVHDKTTWPANSVIHEAIERYFKPEAPPKFWHRDEEWLSRCEGRGTRKCAAAHAVLVRGTGLFRVNGQQDMYHRWPQIYHRIDVCQPFKLTGTAGIYDVFVSVRGGGLSGQAGATRLAVARALFQANPNCHDRLQKGFCLLEAGNVVMATVFLWTLGDINLGLFKTGDARFNGYLQEYNDPSTGRAYYYNKLTKETTWDKPAPAAPKAPSVPAAPVAPDADWTEHKDPATGKAYYYNKLTKETTWEKPATRPGSSMPPAPAAPKAPSVPGAPVAPGGLPPDWTEHKDPATGKPYYYNKLTKETTWDKPATRPGSSMPSAPAAPNAPSVPGAPIAPGGLPSDWTEHKDPATGKAYYYNKLTKETTWDKPAPAAPKAPSVPAAPAAPGGLPLDWTEHKDPATGKAYYYNKLTKETTWEKPATRPGPSMPPAPAAPKAPSVPGAPVAPGGLPPDWTEHKDPATGKAYYYNKITKETTWDKPATRPGPSMPSAPAAPKAPSVPGAPIAPGGLPPDWTEHKHPATGKAYYYNKLTKETTWDKPAARPGPSMPSAPAAPKAPSVPRAPIAPGGLSPEWTEHKDPATGKAYYYNKITKETSWQRPPGKSGASPILLLAFDFDCTISSLHLFEHLYRRGGVDIPSQISVLQQQCYEVSARSY</sequence>
<comment type="caution">
    <text evidence="12">The sequence shown here is derived from an EMBL/GenBank/DDBJ whole genome shotgun (WGS) entry which is preliminary data.</text>
</comment>
<feature type="compositionally biased region" description="Low complexity" evidence="8">
    <location>
        <begin position="959"/>
        <end position="975"/>
    </location>
</feature>
<feature type="transmembrane region" description="Helical" evidence="9">
    <location>
        <begin position="326"/>
        <end position="345"/>
    </location>
</feature>
<evidence type="ECO:0000256" key="2">
    <source>
        <dbReference type="ARBA" id="ARBA00022723"/>
    </source>
</evidence>
<feature type="domain" description="WW" evidence="10">
    <location>
        <begin position="1091"/>
        <end position="1125"/>
    </location>
</feature>
<evidence type="ECO:0000313" key="12">
    <source>
        <dbReference type="EMBL" id="CAI4010227.1"/>
    </source>
</evidence>
<keyword evidence="9" id="KW-1133">Transmembrane helix</keyword>
<dbReference type="OrthoDB" id="42462at2759"/>
<dbReference type="PANTHER" id="PTHR11864:SF0">
    <property type="entry name" value="PRP40 PRE-MRNA PROCESSING FACTOR 40 HOMOLOG A (YEAST)"/>
    <property type="match status" value="1"/>
</dbReference>
<feature type="domain" description="WW" evidence="10">
    <location>
        <begin position="1031"/>
        <end position="1065"/>
    </location>
</feature>
<dbReference type="SMART" id="SM00456">
    <property type="entry name" value="WW"/>
    <property type="match status" value="8"/>
</dbReference>
<feature type="transmembrane region" description="Helical" evidence="9">
    <location>
        <begin position="229"/>
        <end position="250"/>
    </location>
</feature>
<proteinExistence type="inferred from homology"/>
<dbReference type="InterPro" id="IPR000754">
    <property type="entry name" value="Ribosomal_uS9"/>
</dbReference>
<reference evidence="13 14" key="2">
    <citation type="submission" date="2024-05" db="EMBL/GenBank/DDBJ databases">
        <authorList>
            <person name="Chen Y."/>
            <person name="Shah S."/>
            <person name="Dougan E. K."/>
            <person name="Thang M."/>
            <person name="Chan C."/>
        </authorList>
    </citation>
    <scope>NUCLEOTIDE SEQUENCE [LARGE SCALE GENOMIC DNA]</scope>
</reference>
<evidence type="ECO:0000256" key="6">
    <source>
        <dbReference type="ARBA" id="ARBA00023274"/>
    </source>
</evidence>
<feature type="region of interest" description="Disordered" evidence="8">
    <location>
        <begin position="1000"/>
        <end position="1040"/>
    </location>
</feature>
<dbReference type="GO" id="GO:0045292">
    <property type="term" value="P:mRNA cis splicing, via spliceosome"/>
    <property type="evidence" value="ECO:0007669"/>
    <property type="project" value="InterPro"/>
</dbReference>
<dbReference type="InterPro" id="IPR020568">
    <property type="entry name" value="Ribosomal_Su5_D2-typ_SF"/>
</dbReference>
<feature type="region of interest" description="Disordered" evidence="8">
    <location>
        <begin position="890"/>
        <end position="920"/>
    </location>
</feature>
<keyword evidence="9" id="KW-0812">Transmembrane</keyword>
<feature type="domain" description="RING-CH-type" evidence="11">
    <location>
        <begin position="1"/>
        <end position="66"/>
    </location>
</feature>
<feature type="domain" description="WW" evidence="10">
    <location>
        <begin position="971"/>
        <end position="1005"/>
    </location>
</feature>
<feature type="region of interest" description="Disordered" evidence="8">
    <location>
        <begin position="724"/>
        <end position="750"/>
    </location>
</feature>
<feature type="transmembrane region" description="Helical" evidence="9">
    <location>
        <begin position="196"/>
        <end position="217"/>
    </location>
</feature>
<dbReference type="GO" id="GO:0008270">
    <property type="term" value="F:zinc ion binding"/>
    <property type="evidence" value="ECO:0007669"/>
    <property type="project" value="UniProtKB-KW"/>
</dbReference>